<name>A0ABT1SMP5_9FIRM</name>
<evidence type="ECO:0000256" key="5">
    <source>
        <dbReference type="ARBA" id="ARBA00047686"/>
    </source>
</evidence>
<keyword evidence="8" id="KW-1185">Reference proteome</keyword>
<proteinExistence type="inferred from homology"/>
<dbReference type="RefSeq" id="WP_256198213.1">
    <property type="nucleotide sequence ID" value="NZ_CALVCM010000007.1"/>
</dbReference>
<dbReference type="SUPFAM" id="SSF51283">
    <property type="entry name" value="dUTPase-like"/>
    <property type="match status" value="1"/>
</dbReference>
<dbReference type="InterPro" id="IPR029054">
    <property type="entry name" value="dUTPase-like"/>
</dbReference>
<dbReference type="EMBL" id="JANGCH010000013">
    <property type="protein sequence ID" value="MCQ5122370.1"/>
    <property type="molecule type" value="Genomic_DNA"/>
</dbReference>
<comment type="similarity">
    <text evidence="1">Belongs to the dUTPase family.</text>
</comment>
<dbReference type="PANTHER" id="PTHR11241">
    <property type="entry name" value="DEOXYURIDINE 5'-TRIPHOSPHATE NUCLEOTIDOHYDROLASE"/>
    <property type="match status" value="1"/>
</dbReference>
<reference evidence="7 8" key="1">
    <citation type="submission" date="2022-06" db="EMBL/GenBank/DDBJ databases">
        <title>Isolation of gut microbiota from human fecal samples.</title>
        <authorList>
            <person name="Pamer E.G."/>
            <person name="Barat B."/>
            <person name="Waligurski E."/>
            <person name="Medina S."/>
            <person name="Paddock L."/>
            <person name="Mostad J."/>
        </authorList>
    </citation>
    <scope>NUCLEOTIDE SEQUENCE [LARGE SCALE GENOMIC DNA]</scope>
    <source>
        <strain evidence="7 8">DFI.6.1</strain>
    </source>
</reference>
<protein>
    <recommendedName>
        <fullName evidence="2">dUTP diphosphatase</fullName>
        <ecNumber evidence="2">3.6.1.23</ecNumber>
    </recommendedName>
</protein>
<evidence type="ECO:0000256" key="1">
    <source>
        <dbReference type="ARBA" id="ARBA00006581"/>
    </source>
</evidence>
<dbReference type="CDD" id="cd07557">
    <property type="entry name" value="trimeric_dUTPase"/>
    <property type="match status" value="1"/>
</dbReference>
<keyword evidence="4" id="KW-0546">Nucleotide metabolism</keyword>
<evidence type="ECO:0000313" key="7">
    <source>
        <dbReference type="EMBL" id="MCQ5122370.1"/>
    </source>
</evidence>
<dbReference type="InterPro" id="IPR008181">
    <property type="entry name" value="dUTPase"/>
</dbReference>
<comment type="catalytic activity">
    <reaction evidence="5">
        <text>dUTP + H2O = dUMP + diphosphate + H(+)</text>
        <dbReference type="Rhea" id="RHEA:10248"/>
        <dbReference type="ChEBI" id="CHEBI:15377"/>
        <dbReference type="ChEBI" id="CHEBI:15378"/>
        <dbReference type="ChEBI" id="CHEBI:33019"/>
        <dbReference type="ChEBI" id="CHEBI:61555"/>
        <dbReference type="ChEBI" id="CHEBI:246422"/>
        <dbReference type="EC" id="3.6.1.23"/>
    </reaction>
</comment>
<evidence type="ECO:0000313" key="8">
    <source>
        <dbReference type="Proteomes" id="UP001524435"/>
    </source>
</evidence>
<dbReference type="InterPro" id="IPR033704">
    <property type="entry name" value="dUTPase_trimeric"/>
</dbReference>
<feature type="domain" description="dUTPase-like" evidence="6">
    <location>
        <begin position="38"/>
        <end position="167"/>
    </location>
</feature>
<evidence type="ECO:0000256" key="2">
    <source>
        <dbReference type="ARBA" id="ARBA00012379"/>
    </source>
</evidence>
<keyword evidence="3" id="KW-0378">Hydrolase</keyword>
<gene>
    <name evidence="7" type="ORF">NE663_08880</name>
</gene>
<dbReference type="Gene3D" id="2.70.40.10">
    <property type="match status" value="1"/>
</dbReference>
<evidence type="ECO:0000259" key="6">
    <source>
        <dbReference type="Pfam" id="PF00692"/>
    </source>
</evidence>
<organism evidence="7 8">
    <name type="scientific">Massilicoli timonensis</name>
    <dbReference type="NCBI Taxonomy" id="2015901"/>
    <lineage>
        <taxon>Bacteria</taxon>
        <taxon>Bacillati</taxon>
        <taxon>Bacillota</taxon>
        <taxon>Erysipelotrichia</taxon>
        <taxon>Erysipelotrichales</taxon>
        <taxon>Erysipelotrichaceae</taxon>
        <taxon>Massilicoli</taxon>
    </lineage>
</organism>
<dbReference type="Pfam" id="PF00692">
    <property type="entry name" value="dUTPase"/>
    <property type="match status" value="1"/>
</dbReference>
<sequence length="172" mass="19236">MKRIAHFNLVSYEQFQEGCKTAAALSEEQIQTYYQQLKKPKRATAGSAGYDFYLPYDITLKPQDTLLIPTGIRAYMENGWVLQLYPRSSLGFRYRMQLNNTVGVIDADYFFADNEGHIFAKITNASLDGKTLHLKQGDAFMQGVFLPFGICDDDDASAVRTGGFGSTSKQSS</sequence>
<accession>A0ABT1SMP5</accession>
<dbReference type="InterPro" id="IPR036157">
    <property type="entry name" value="dUTPase-like_sf"/>
</dbReference>
<evidence type="ECO:0000256" key="4">
    <source>
        <dbReference type="ARBA" id="ARBA00023080"/>
    </source>
</evidence>
<dbReference type="PANTHER" id="PTHR11241:SF0">
    <property type="entry name" value="DEOXYURIDINE 5'-TRIPHOSPHATE NUCLEOTIDOHYDROLASE"/>
    <property type="match status" value="1"/>
</dbReference>
<comment type="caution">
    <text evidence="7">The sequence shown here is derived from an EMBL/GenBank/DDBJ whole genome shotgun (WGS) entry which is preliminary data.</text>
</comment>
<dbReference type="Proteomes" id="UP001524435">
    <property type="component" value="Unassembled WGS sequence"/>
</dbReference>
<dbReference type="EC" id="3.6.1.23" evidence="2"/>
<evidence type="ECO:0000256" key="3">
    <source>
        <dbReference type="ARBA" id="ARBA00022801"/>
    </source>
</evidence>